<dbReference type="GO" id="GO:0005507">
    <property type="term" value="F:copper ion binding"/>
    <property type="evidence" value="ECO:0007669"/>
    <property type="project" value="InterPro"/>
</dbReference>
<comment type="subcellular location">
    <subcellularLocation>
        <location evidence="1">Periplasm</location>
    </subcellularLocation>
</comment>
<dbReference type="InterPro" id="IPR008972">
    <property type="entry name" value="Cupredoxin"/>
</dbReference>
<dbReference type="PATRIC" id="fig|1286106.3.peg.763"/>
<feature type="binding site" evidence="7">
    <location>
        <position position="96"/>
    </location>
    <ligand>
        <name>Cu cation</name>
        <dbReference type="ChEBI" id="CHEBI:23378"/>
    </ligand>
</feature>
<evidence type="ECO:0000256" key="7">
    <source>
        <dbReference type="PIRSR" id="PIRSR602386-1"/>
    </source>
</evidence>
<feature type="signal peptide" evidence="8">
    <location>
        <begin position="1"/>
        <end position="24"/>
    </location>
</feature>
<evidence type="ECO:0000256" key="8">
    <source>
        <dbReference type="SAM" id="SignalP"/>
    </source>
</evidence>
<keyword evidence="3 7" id="KW-0479">Metal-binding</keyword>
<evidence type="ECO:0000256" key="6">
    <source>
        <dbReference type="ARBA" id="ARBA00023008"/>
    </source>
</evidence>
<name>M7P299_9GAMM</name>
<dbReference type="GO" id="GO:0042597">
    <property type="term" value="C:periplasmic space"/>
    <property type="evidence" value="ECO:0007669"/>
    <property type="project" value="UniProtKB-SubCell"/>
</dbReference>
<evidence type="ECO:0000313" key="11">
    <source>
        <dbReference type="Proteomes" id="UP000012019"/>
    </source>
</evidence>
<dbReference type="AlphaFoldDB" id="M7P299"/>
<feature type="binding site" evidence="7">
    <location>
        <position position="104"/>
    </location>
    <ligand>
        <name>Cu cation</name>
        <dbReference type="ChEBI" id="CHEBI:23378"/>
    </ligand>
</feature>
<organism evidence="10 11">
    <name type="scientific">Methylophaga lonarensis MPL</name>
    <dbReference type="NCBI Taxonomy" id="1286106"/>
    <lineage>
        <taxon>Bacteria</taxon>
        <taxon>Pseudomonadati</taxon>
        <taxon>Pseudomonadota</taxon>
        <taxon>Gammaproteobacteria</taxon>
        <taxon>Thiotrichales</taxon>
        <taxon>Piscirickettsiaceae</taxon>
        <taxon>Methylophaga</taxon>
    </lineage>
</organism>
<dbReference type="Gene3D" id="2.60.40.420">
    <property type="entry name" value="Cupredoxins - blue copper proteins"/>
    <property type="match status" value="1"/>
</dbReference>
<proteinExistence type="predicted"/>
<keyword evidence="4" id="KW-0574">Periplasm</keyword>
<dbReference type="InterPro" id="IPR000923">
    <property type="entry name" value="BlueCu_1"/>
</dbReference>
<protein>
    <submittedName>
        <fullName evidence="10">Pseudoazurin</fullName>
    </submittedName>
</protein>
<evidence type="ECO:0000256" key="5">
    <source>
        <dbReference type="ARBA" id="ARBA00022982"/>
    </source>
</evidence>
<dbReference type="Pfam" id="PF00127">
    <property type="entry name" value="Copper-bind"/>
    <property type="match status" value="1"/>
</dbReference>
<dbReference type="Proteomes" id="UP000012019">
    <property type="component" value="Unassembled WGS sequence"/>
</dbReference>
<dbReference type="EMBL" id="APHR01000017">
    <property type="protein sequence ID" value="EMR13631.1"/>
    <property type="molecule type" value="Genomic_DNA"/>
</dbReference>
<evidence type="ECO:0000256" key="4">
    <source>
        <dbReference type="ARBA" id="ARBA00022764"/>
    </source>
</evidence>
<comment type="cofactor">
    <cofactor evidence="7">
        <name>Cu cation</name>
        <dbReference type="ChEBI" id="CHEBI:23378"/>
    </cofactor>
    <text evidence="7">Binds 1 copper ion per subunit.</text>
</comment>
<evidence type="ECO:0000259" key="9">
    <source>
        <dbReference type="Pfam" id="PF00127"/>
    </source>
</evidence>
<sequence length="141" mass="15224">MKFGKTAIAAVFGASTMFSAAVMASENHTVTATLTTFEPTVINIAVGDSVTWTQMNGHDTQSLEGYIPEGAKTWHSQMGANHTQTFDQEGIYFYICTPHWGTAMGGVIIVGEPTNYEAIAANNPRGATRRLMRQLDAHLGN</sequence>
<reference evidence="10 11" key="1">
    <citation type="journal article" date="2013" name="Genome Announc.">
        <title>Draft Genome Sequence of Methylophaga lonarensis MPLT, a Haloalkaliphilic (Non-Methane-Utilizing) Methylotroph.</title>
        <authorList>
            <person name="Shetty S.A."/>
            <person name="Marathe N.P."/>
            <person name="Munot H."/>
            <person name="Antony C.P."/>
            <person name="Dhotre D.P."/>
            <person name="Murrell J.C."/>
            <person name="Shouche Y.S."/>
        </authorList>
    </citation>
    <scope>NUCLEOTIDE SEQUENCE [LARGE SCALE GENOMIC DNA]</scope>
    <source>
        <strain evidence="10 11">MPL</strain>
    </source>
</reference>
<accession>M7P299</accession>
<dbReference type="eggNOG" id="COG3794">
    <property type="taxonomic scope" value="Bacteria"/>
</dbReference>
<feature type="chain" id="PRO_5004082505" evidence="8">
    <location>
        <begin position="25"/>
        <end position="141"/>
    </location>
</feature>
<dbReference type="GO" id="GO:0009055">
    <property type="term" value="F:electron transfer activity"/>
    <property type="evidence" value="ECO:0007669"/>
    <property type="project" value="InterPro"/>
</dbReference>
<evidence type="ECO:0000313" key="10">
    <source>
        <dbReference type="EMBL" id="EMR13631.1"/>
    </source>
</evidence>
<dbReference type="InterPro" id="IPR028871">
    <property type="entry name" value="BlueCu_1_BS"/>
</dbReference>
<keyword evidence="5" id="KW-0249">Electron transport</keyword>
<keyword evidence="6 7" id="KW-0186">Copper</keyword>
<feature type="domain" description="Blue (type 1) copper" evidence="9">
    <location>
        <begin position="31"/>
        <end position="110"/>
    </location>
</feature>
<feature type="binding site" evidence="7">
    <location>
        <position position="58"/>
    </location>
    <ligand>
        <name>Cu cation</name>
        <dbReference type="ChEBI" id="CHEBI:23378"/>
    </ligand>
</feature>
<keyword evidence="2" id="KW-0813">Transport</keyword>
<keyword evidence="8" id="KW-0732">Signal</keyword>
<comment type="caution">
    <text evidence="10">The sequence shown here is derived from an EMBL/GenBank/DDBJ whole genome shotgun (WGS) entry which is preliminary data.</text>
</comment>
<dbReference type="SUPFAM" id="SSF49503">
    <property type="entry name" value="Cupredoxins"/>
    <property type="match status" value="1"/>
</dbReference>
<dbReference type="InterPro" id="IPR002386">
    <property type="entry name" value="Amicyanin/Pseudoazurin"/>
</dbReference>
<evidence type="ECO:0000256" key="3">
    <source>
        <dbReference type="ARBA" id="ARBA00022723"/>
    </source>
</evidence>
<feature type="binding site" evidence="7">
    <location>
        <position position="99"/>
    </location>
    <ligand>
        <name>Cu cation</name>
        <dbReference type="ChEBI" id="CHEBI:23378"/>
    </ligand>
</feature>
<keyword evidence="11" id="KW-1185">Reference proteome</keyword>
<dbReference type="STRING" id="1286106.MPL1_03815"/>
<dbReference type="PRINTS" id="PR00155">
    <property type="entry name" value="AMICYANIN"/>
</dbReference>
<evidence type="ECO:0000256" key="2">
    <source>
        <dbReference type="ARBA" id="ARBA00022448"/>
    </source>
</evidence>
<dbReference type="PROSITE" id="PS00196">
    <property type="entry name" value="COPPER_BLUE"/>
    <property type="match status" value="1"/>
</dbReference>
<evidence type="ECO:0000256" key="1">
    <source>
        <dbReference type="ARBA" id="ARBA00004418"/>
    </source>
</evidence>
<dbReference type="OrthoDB" id="9757546at2"/>
<dbReference type="RefSeq" id="WP_009725787.1">
    <property type="nucleotide sequence ID" value="NZ_APHR01000017.1"/>
</dbReference>
<gene>
    <name evidence="10" type="ORF">MPL1_03815</name>
</gene>